<feature type="domain" description="Activator of Hsp90 ATPase homologue 1/2-like C-terminal" evidence="2">
    <location>
        <begin position="24"/>
        <end position="170"/>
    </location>
</feature>
<dbReference type="InterPro" id="IPR013538">
    <property type="entry name" value="ASHA1/2-like_C"/>
</dbReference>
<dbReference type="EMBL" id="RBKT01000001">
    <property type="protein sequence ID" value="RKR87804.1"/>
    <property type="molecule type" value="Genomic_DNA"/>
</dbReference>
<gene>
    <name evidence="3" type="ORF">BDK92_2103</name>
</gene>
<sequence length="177" mass="19386">MTTNTDVSADTTTQVYRVYIKSTSQKIWDAITQPEWNARYGYGAPGMYDLRPGGSYHSTPSDEMRKYAAENGFPMQEVIVDGEVIEVDPPRKLVQTWRLLMDESTAKEPFTTLTWEISELAAQPGVCRLTVTHDVTDAPATGAMTGGKHEESGAGGGWAWILSDLKTLVETGSAFSS</sequence>
<evidence type="ECO:0000259" key="2">
    <source>
        <dbReference type="Pfam" id="PF08327"/>
    </source>
</evidence>
<keyword evidence="4" id="KW-1185">Reference proteome</keyword>
<comment type="similarity">
    <text evidence="1">Belongs to the AHA1 family.</text>
</comment>
<evidence type="ECO:0000256" key="1">
    <source>
        <dbReference type="ARBA" id="ARBA00006817"/>
    </source>
</evidence>
<name>A0A495JHD6_9ACTN</name>
<dbReference type="Proteomes" id="UP000277671">
    <property type="component" value="Unassembled WGS sequence"/>
</dbReference>
<dbReference type="Pfam" id="PF08327">
    <property type="entry name" value="AHSA1"/>
    <property type="match status" value="1"/>
</dbReference>
<evidence type="ECO:0000313" key="4">
    <source>
        <dbReference type="Proteomes" id="UP000277671"/>
    </source>
</evidence>
<dbReference type="InterPro" id="IPR023393">
    <property type="entry name" value="START-like_dom_sf"/>
</dbReference>
<reference evidence="3 4" key="1">
    <citation type="submission" date="2018-10" db="EMBL/GenBank/DDBJ databases">
        <title>Sequencing the genomes of 1000 actinobacteria strains.</title>
        <authorList>
            <person name="Klenk H.-P."/>
        </authorList>
    </citation>
    <scope>NUCLEOTIDE SEQUENCE [LARGE SCALE GENOMIC DNA]</scope>
    <source>
        <strain evidence="3 4">DSM 45175</strain>
    </source>
</reference>
<dbReference type="SUPFAM" id="SSF55961">
    <property type="entry name" value="Bet v1-like"/>
    <property type="match status" value="1"/>
</dbReference>
<protein>
    <submittedName>
        <fullName evidence="3">Uncharacterized protein YndB with AHSA1/START domain</fullName>
    </submittedName>
</protein>
<organism evidence="3 4">
    <name type="scientific">Micromonospora pisi</name>
    <dbReference type="NCBI Taxonomy" id="589240"/>
    <lineage>
        <taxon>Bacteria</taxon>
        <taxon>Bacillati</taxon>
        <taxon>Actinomycetota</taxon>
        <taxon>Actinomycetes</taxon>
        <taxon>Micromonosporales</taxon>
        <taxon>Micromonosporaceae</taxon>
        <taxon>Micromonospora</taxon>
    </lineage>
</organism>
<dbReference type="OrthoDB" id="9815653at2"/>
<accession>A0A495JHD6</accession>
<comment type="caution">
    <text evidence="3">The sequence shown here is derived from an EMBL/GenBank/DDBJ whole genome shotgun (WGS) entry which is preliminary data.</text>
</comment>
<dbReference type="AlphaFoldDB" id="A0A495JHD6"/>
<dbReference type="Gene3D" id="3.30.530.20">
    <property type="match status" value="1"/>
</dbReference>
<proteinExistence type="inferred from homology"/>
<dbReference type="RefSeq" id="WP_121156526.1">
    <property type="nucleotide sequence ID" value="NZ_RBKT01000001.1"/>
</dbReference>
<evidence type="ECO:0000313" key="3">
    <source>
        <dbReference type="EMBL" id="RKR87804.1"/>
    </source>
</evidence>